<feature type="compositionally biased region" description="Acidic residues" evidence="2">
    <location>
        <begin position="137"/>
        <end position="151"/>
    </location>
</feature>
<dbReference type="Pfam" id="PF00076">
    <property type="entry name" value="RRM_1"/>
    <property type="match status" value="2"/>
</dbReference>
<dbReference type="InterPro" id="IPR000504">
    <property type="entry name" value="RRM_dom"/>
</dbReference>
<name>A0A8J4TLA2_9TREM</name>
<dbReference type="AlphaFoldDB" id="A0A8J4TLA2"/>
<evidence type="ECO:0000313" key="4">
    <source>
        <dbReference type="EMBL" id="KAF5401549.1"/>
    </source>
</evidence>
<feature type="compositionally biased region" description="Basic and acidic residues" evidence="2">
    <location>
        <begin position="636"/>
        <end position="645"/>
    </location>
</feature>
<feature type="compositionally biased region" description="Basic and acidic residues" evidence="2">
    <location>
        <begin position="424"/>
        <end position="434"/>
    </location>
</feature>
<reference evidence="4" key="1">
    <citation type="submission" date="2019-05" db="EMBL/GenBank/DDBJ databases">
        <title>Annotation for the trematode Paragonimus heterotremus.</title>
        <authorList>
            <person name="Choi Y.-J."/>
        </authorList>
    </citation>
    <scope>NUCLEOTIDE SEQUENCE</scope>
    <source>
        <strain evidence="4">LC</strain>
    </source>
</reference>
<keyword evidence="1" id="KW-0694">RNA-binding</keyword>
<evidence type="ECO:0000259" key="3">
    <source>
        <dbReference type="PROSITE" id="PS50102"/>
    </source>
</evidence>
<dbReference type="InterPro" id="IPR012677">
    <property type="entry name" value="Nucleotide-bd_a/b_plait_sf"/>
</dbReference>
<dbReference type="PANTHER" id="PTHR15241:SF304">
    <property type="entry name" value="RRM DOMAIN-CONTAINING PROTEIN"/>
    <property type="match status" value="1"/>
</dbReference>
<dbReference type="GO" id="GO:0003723">
    <property type="term" value="F:RNA binding"/>
    <property type="evidence" value="ECO:0007669"/>
    <property type="project" value="UniProtKB-UniRule"/>
</dbReference>
<dbReference type="PROSITE" id="PS50102">
    <property type="entry name" value="RRM"/>
    <property type="match status" value="2"/>
</dbReference>
<dbReference type="PANTHER" id="PTHR15241">
    <property type="entry name" value="TRANSFORMER-2-RELATED"/>
    <property type="match status" value="1"/>
</dbReference>
<feature type="compositionally biased region" description="Polar residues" evidence="2">
    <location>
        <begin position="469"/>
        <end position="480"/>
    </location>
</feature>
<feature type="region of interest" description="Disordered" evidence="2">
    <location>
        <begin position="424"/>
        <end position="480"/>
    </location>
</feature>
<dbReference type="SUPFAM" id="SSF54928">
    <property type="entry name" value="RNA-binding domain, RBD"/>
    <property type="match status" value="1"/>
</dbReference>
<feature type="domain" description="RRM" evidence="3">
    <location>
        <begin position="255"/>
        <end position="330"/>
    </location>
</feature>
<sequence length="715" mass="79213">MSKKSKVNRKNNSPGLPVHKKSKRKKNKKPSLTKTIKTVDQNKVPEPVPRKPRAKAERKLLKHRKRVSKREVESSARSKRAFGAVSSDSDPEPINANWDLSEDEAEKLHGASWDDDTSKYRASDPASKIADANDMSSDLDESESDLDEEVTDTQLNALLSNKADREGVVDTEDDDESDDTSTDLSPSVTETTVILPKIVIPDALSTNSADQSKTINNTITRADCLNTETHTVFSWNNERELLTEIEKRSVDLSLRSLYVAPVPPNCNLDKLKQLSPTLISCRLSYNPHTKVCRQYAFLEYPDAESAMTARKSIMGRLFGGRAITAQPVRPQFIASQGWDIVNRTQLFVSGLHQTVTRADLHQAFPKAQEVDYPFHAGGHPIGYAVVKFVNPDVTLEAFGQVHRRTIRGQPVFVNFVISQNKRELNQQKKAEQSKHSLKSPANGLQSSPPAIPSKKVEACNPTSADDPRSTASTTSHLTMPTISCTKTSKVLIQPIIETETDTQPDPFEKWSAEALFIRPCDKSMPKNLNVLAKLVRAQKRKRYSSPESSGNEGSLEENQTKTEDEMAGEQAVDDENDEENDDVEGDDSSNSFASENSSDEESAYATDSDGDDNKEVENESVSSSGMPSSDKPITGKLDEVGKPDDSSDDDINNMLGAVMRARRRATRALKTAGSSKRNWAAGTIGRQKGKKQQSDEFRKKPKPFMLPVPEKRMKL</sequence>
<feature type="domain" description="RRM" evidence="3">
    <location>
        <begin position="344"/>
        <end position="418"/>
    </location>
</feature>
<dbReference type="CDD" id="cd00590">
    <property type="entry name" value="RRM_SF"/>
    <property type="match status" value="1"/>
</dbReference>
<feature type="compositionally biased region" description="Acidic residues" evidence="2">
    <location>
        <begin position="597"/>
        <end position="610"/>
    </location>
</feature>
<dbReference type="OrthoDB" id="6268343at2759"/>
<proteinExistence type="predicted"/>
<evidence type="ECO:0000313" key="5">
    <source>
        <dbReference type="Proteomes" id="UP000748531"/>
    </source>
</evidence>
<comment type="caution">
    <text evidence="4">The sequence shown here is derived from an EMBL/GenBank/DDBJ whole genome shotgun (WGS) entry which is preliminary data.</text>
</comment>
<dbReference type="SMART" id="SM00360">
    <property type="entry name" value="RRM"/>
    <property type="match status" value="2"/>
</dbReference>
<dbReference type="Proteomes" id="UP000748531">
    <property type="component" value="Unassembled WGS sequence"/>
</dbReference>
<dbReference type="InterPro" id="IPR035979">
    <property type="entry name" value="RBD_domain_sf"/>
</dbReference>
<gene>
    <name evidence="4" type="ORF">PHET_04942</name>
</gene>
<dbReference type="EMBL" id="LUCH01002400">
    <property type="protein sequence ID" value="KAF5401549.1"/>
    <property type="molecule type" value="Genomic_DNA"/>
</dbReference>
<feature type="region of interest" description="Disordered" evidence="2">
    <location>
        <begin position="1"/>
        <end position="187"/>
    </location>
</feature>
<accession>A0A8J4TLA2</accession>
<evidence type="ECO:0000256" key="2">
    <source>
        <dbReference type="SAM" id="MobiDB-lite"/>
    </source>
</evidence>
<feature type="region of interest" description="Disordered" evidence="2">
    <location>
        <begin position="665"/>
        <end position="715"/>
    </location>
</feature>
<protein>
    <submittedName>
        <fullName evidence="4">Nucleolin</fullName>
    </submittedName>
</protein>
<dbReference type="Gene3D" id="3.30.70.330">
    <property type="match status" value="2"/>
</dbReference>
<evidence type="ECO:0000256" key="1">
    <source>
        <dbReference type="PROSITE-ProRule" id="PRU00176"/>
    </source>
</evidence>
<feature type="compositionally biased region" description="Basic residues" evidence="2">
    <location>
        <begin position="18"/>
        <end position="31"/>
    </location>
</feature>
<feature type="compositionally biased region" description="Acidic residues" evidence="2">
    <location>
        <begin position="565"/>
        <end position="587"/>
    </location>
</feature>
<feature type="region of interest" description="Disordered" evidence="2">
    <location>
        <begin position="537"/>
        <end position="652"/>
    </location>
</feature>
<organism evidence="4 5">
    <name type="scientific">Paragonimus heterotremus</name>
    <dbReference type="NCBI Taxonomy" id="100268"/>
    <lineage>
        <taxon>Eukaryota</taxon>
        <taxon>Metazoa</taxon>
        <taxon>Spiralia</taxon>
        <taxon>Lophotrochozoa</taxon>
        <taxon>Platyhelminthes</taxon>
        <taxon>Trematoda</taxon>
        <taxon>Digenea</taxon>
        <taxon>Plagiorchiida</taxon>
        <taxon>Troglotremata</taxon>
        <taxon>Troglotrematidae</taxon>
        <taxon>Paragonimus</taxon>
    </lineage>
</organism>
<feature type="compositionally biased region" description="Acidic residues" evidence="2">
    <location>
        <begin position="169"/>
        <end position="181"/>
    </location>
</feature>
<feature type="compositionally biased region" description="Low complexity" evidence="2">
    <location>
        <begin position="545"/>
        <end position="557"/>
    </location>
</feature>
<keyword evidence="5" id="KW-1185">Reference proteome</keyword>